<keyword evidence="3" id="KW-1185">Reference proteome</keyword>
<dbReference type="Proteomes" id="UP001652504">
    <property type="component" value="Unassembled WGS sequence"/>
</dbReference>
<proteinExistence type="predicted"/>
<dbReference type="RefSeq" id="WP_263711869.1">
    <property type="nucleotide sequence ID" value="NZ_JAOWKX010000003.1"/>
</dbReference>
<sequence>MLETLWVGIALVMIIEGVGPMLFPKKWQRFLLQMASQPPEQLRTIGGVLVTVGMVSLLFLL</sequence>
<protein>
    <submittedName>
        <fullName evidence="2">DUF2065 domain-containing protein</fullName>
    </submittedName>
</protein>
<dbReference type="PANTHER" id="PTHR38602:SF1">
    <property type="entry name" value="INNER MEMBRANE PROTEIN"/>
    <property type="match status" value="1"/>
</dbReference>
<name>A0ABT3A7P0_9ALTE</name>
<keyword evidence="1" id="KW-0472">Membrane</keyword>
<accession>A0ABT3A7P0</accession>
<dbReference type="InterPro" id="IPR019201">
    <property type="entry name" value="DUF2065"/>
</dbReference>
<reference evidence="2 3" key="1">
    <citation type="submission" date="2022-10" db="EMBL/GenBank/DDBJ databases">
        <title>Aestuariibacter sp. AA17 isolated from Montipora capitata coral fragment.</title>
        <authorList>
            <person name="Emsley S.A."/>
            <person name="Pfannmuller K.M."/>
            <person name="Loughran R.M."/>
            <person name="Shlafstein M."/>
            <person name="Papke E."/>
            <person name="Saw J.H."/>
            <person name="Ushijima B."/>
            <person name="Videau P."/>
        </authorList>
    </citation>
    <scope>NUCLEOTIDE SEQUENCE [LARGE SCALE GENOMIC DNA]</scope>
    <source>
        <strain evidence="2 3">AA17</strain>
    </source>
</reference>
<gene>
    <name evidence="2" type="ORF">OE749_07770</name>
</gene>
<keyword evidence="1" id="KW-0812">Transmembrane</keyword>
<organism evidence="2 3">
    <name type="scientific">Fluctibacter corallii</name>
    <dbReference type="NCBI Taxonomy" id="2984329"/>
    <lineage>
        <taxon>Bacteria</taxon>
        <taxon>Pseudomonadati</taxon>
        <taxon>Pseudomonadota</taxon>
        <taxon>Gammaproteobacteria</taxon>
        <taxon>Alteromonadales</taxon>
        <taxon>Alteromonadaceae</taxon>
        <taxon>Fluctibacter</taxon>
    </lineage>
</organism>
<dbReference type="Pfam" id="PF09838">
    <property type="entry name" value="DUF2065"/>
    <property type="match status" value="1"/>
</dbReference>
<evidence type="ECO:0000313" key="2">
    <source>
        <dbReference type="EMBL" id="MCV2884589.1"/>
    </source>
</evidence>
<comment type="caution">
    <text evidence="2">The sequence shown here is derived from an EMBL/GenBank/DDBJ whole genome shotgun (WGS) entry which is preliminary data.</text>
</comment>
<evidence type="ECO:0000313" key="3">
    <source>
        <dbReference type="Proteomes" id="UP001652504"/>
    </source>
</evidence>
<feature type="transmembrane region" description="Helical" evidence="1">
    <location>
        <begin position="44"/>
        <end position="60"/>
    </location>
</feature>
<dbReference type="PANTHER" id="PTHR38602">
    <property type="entry name" value="INNER MEMBRANE PROTEIN-RELATED"/>
    <property type="match status" value="1"/>
</dbReference>
<dbReference type="EMBL" id="JAOWKX010000003">
    <property type="protein sequence ID" value="MCV2884589.1"/>
    <property type="molecule type" value="Genomic_DNA"/>
</dbReference>
<feature type="transmembrane region" description="Helical" evidence="1">
    <location>
        <begin position="6"/>
        <end position="23"/>
    </location>
</feature>
<evidence type="ECO:0000256" key="1">
    <source>
        <dbReference type="SAM" id="Phobius"/>
    </source>
</evidence>
<keyword evidence="1" id="KW-1133">Transmembrane helix</keyword>